<feature type="domain" description="Copper amine oxidase-like N-terminal" evidence="1">
    <location>
        <begin position="62"/>
        <end position="156"/>
    </location>
</feature>
<dbReference type="InterPro" id="IPR036582">
    <property type="entry name" value="Mao_N_sf"/>
</dbReference>
<dbReference type="RefSeq" id="WP_072977278.1">
    <property type="nucleotide sequence ID" value="NZ_FQTY01000018.1"/>
</dbReference>
<evidence type="ECO:0000313" key="2">
    <source>
        <dbReference type="EMBL" id="SHF08119.1"/>
    </source>
</evidence>
<sequence>MKKVVACLIMTILILSINVSLVNASYVEKGNPTATYADRIILPNGNEVDLNEYSTLLFLNGTIITDYEIIIRSDKALVPVRLIAQELGASVDWNGSNRLVNITKSQNEIVLTIDSNVASVNGIEIDLDYPAIIYKDLTYVPLRFVAENLDATVHYSPRISPEFTYYYDTQIPVSHVDTIVRNFANVIIDEKYDFRDSITSEEAMKKTQEICLKRLENFSKTLRENLVNLNENPNQLDDDFKSIQKEIDRMMYIGEVSRFYKFTIGPYDILFDRINHKIFFVIYSSSTTVKEVKINDSGLYLPIFIVG</sequence>
<keyword evidence="3" id="KW-1185">Reference proteome</keyword>
<dbReference type="Proteomes" id="UP000184114">
    <property type="component" value="Unassembled WGS sequence"/>
</dbReference>
<dbReference type="SUPFAM" id="SSF55383">
    <property type="entry name" value="Copper amine oxidase, domain N"/>
    <property type="match status" value="1"/>
</dbReference>
<dbReference type="EMBL" id="FQTY01000018">
    <property type="protein sequence ID" value="SHF08119.1"/>
    <property type="molecule type" value="Genomic_DNA"/>
</dbReference>
<dbReference type="Pfam" id="PF07833">
    <property type="entry name" value="Cu_amine_oxidN1"/>
    <property type="match status" value="1"/>
</dbReference>
<dbReference type="Gene3D" id="3.30.457.10">
    <property type="entry name" value="Copper amine oxidase-like, N-terminal domain"/>
    <property type="match status" value="1"/>
</dbReference>
<dbReference type="InterPro" id="IPR012854">
    <property type="entry name" value="Cu_amine_oxidase-like_N"/>
</dbReference>
<evidence type="ECO:0000313" key="3">
    <source>
        <dbReference type="Proteomes" id="UP000184114"/>
    </source>
</evidence>
<dbReference type="STRING" id="1123404.SAMN02745784_02749"/>
<evidence type="ECO:0000259" key="1">
    <source>
        <dbReference type="Pfam" id="PF07833"/>
    </source>
</evidence>
<reference evidence="3" key="1">
    <citation type="submission" date="2016-11" db="EMBL/GenBank/DDBJ databases">
        <authorList>
            <person name="Varghese N."/>
            <person name="Submissions S."/>
        </authorList>
    </citation>
    <scope>NUCLEOTIDE SEQUENCE [LARGE SCALE GENOMIC DNA]</scope>
    <source>
        <strain evidence="3">DSM 18095</strain>
    </source>
</reference>
<protein>
    <submittedName>
        <fullName evidence="2">Copper amine oxidase N-terminal domain-containing protein</fullName>
    </submittedName>
</protein>
<proteinExistence type="predicted"/>
<accession>A0A1M4YQJ2</accession>
<gene>
    <name evidence="2" type="ORF">SAMN02745784_02749</name>
</gene>
<organism evidence="2 3">
    <name type="scientific">Tissierella praeacuta DSM 18095</name>
    <dbReference type="NCBI Taxonomy" id="1123404"/>
    <lineage>
        <taxon>Bacteria</taxon>
        <taxon>Bacillati</taxon>
        <taxon>Bacillota</taxon>
        <taxon>Tissierellia</taxon>
        <taxon>Tissierellales</taxon>
        <taxon>Tissierellaceae</taxon>
        <taxon>Tissierella</taxon>
    </lineage>
</organism>
<dbReference type="AlphaFoldDB" id="A0A1M4YQJ2"/>
<name>A0A1M4YQJ2_9FIRM</name>
<dbReference type="GeneID" id="90995505"/>